<accession>A0A0K9NMQ4</accession>
<dbReference type="Pfam" id="PF04376">
    <property type="entry name" value="ATE_N"/>
    <property type="match status" value="1"/>
</dbReference>
<evidence type="ECO:0000259" key="1">
    <source>
        <dbReference type="Pfam" id="PF04376"/>
    </source>
</evidence>
<dbReference type="OMA" id="MENTCCP"/>
<organism evidence="2 3">
    <name type="scientific">Zostera marina</name>
    <name type="common">Eelgrass</name>
    <dbReference type="NCBI Taxonomy" id="29655"/>
    <lineage>
        <taxon>Eukaryota</taxon>
        <taxon>Viridiplantae</taxon>
        <taxon>Streptophyta</taxon>
        <taxon>Embryophyta</taxon>
        <taxon>Tracheophyta</taxon>
        <taxon>Spermatophyta</taxon>
        <taxon>Magnoliopsida</taxon>
        <taxon>Liliopsida</taxon>
        <taxon>Zosteraceae</taxon>
        <taxon>Zostera</taxon>
    </lineage>
</organism>
<dbReference type="InterPro" id="IPR007471">
    <property type="entry name" value="N-end_Aminoacyl_Trfase_N"/>
</dbReference>
<keyword evidence="3" id="KW-1185">Reference proteome</keyword>
<dbReference type="PANTHER" id="PTHR21367:SF1">
    <property type="entry name" value="ARGINYL-TRNA--PROTEIN TRANSFERASE 1"/>
    <property type="match status" value="1"/>
</dbReference>
<feature type="domain" description="N-end aminoacyl transferase N-terminal" evidence="1">
    <location>
        <begin position="27"/>
        <end position="97"/>
    </location>
</feature>
<dbReference type="STRING" id="29655.A0A0K9NMQ4"/>
<dbReference type="AlphaFoldDB" id="A0A0K9NMQ4"/>
<gene>
    <name evidence="2" type="ORF">ZOSMA_7G00880</name>
</gene>
<proteinExistence type="predicted"/>
<evidence type="ECO:0000313" key="3">
    <source>
        <dbReference type="Proteomes" id="UP000036987"/>
    </source>
</evidence>
<sequence>MAGASLGESSGDMKYETVIIDHEGQRSNCGYCKSSSDSAISHGLSALSMTVEDYQELIDRGWRRSGKYVYKPNMENTCCPQYTIRLKADEFVASKEQVRVRKKMKRYSLHFIV</sequence>
<dbReference type="EMBL" id="LFYR01001978">
    <property type="protein sequence ID" value="KMZ58059.1"/>
    <property type="molecule type" value="Genomic_DNA"/>
</dbReference>
<evidence type="ECO:0000313" key="2">
    <source>
        <dbReference type="EMBL" id="KMZ58059.1"/>
    </source>
</evidence>
<reference evidence="3" key="1">
    <citation type="journal article" date="2016" name="Nature">
        <title>The genome of the seagrass Zostera marina reveals angiosperm adaptation to the sea.</title>
        <authorList>
            <person name="Olsen J.L."/>
            <person name="Rouze P."/>
            <person name="Verhelst B."/>
            <person name="Lin Y.-C."/>
            <person name="Bayer T."/>
            <person name="Collen J."/>
            <person name="Dattolo E."/>
            <person name="De Paoli E."/>
            <person name="Dittami S."/>
            <person name="Maumus F."/>
            <person name="Michel G."/>
            <person name="Kersting A."/>
            <person name="Lauritano C."/>
            <person name="Lohaus R."/>
            <person name="Toepel M."/>
            <person name="Tonon T."/>
            <person name="Vanneste K."/>
            <person name="Amirebrahimi M."/>
            <person name="Brakel J."/>
            <person name="Bostroem C."/>
            <person name="Chovatia M."/>
            <person name="Grimwood J."/>
            <person name="Jenkins J.W."/>
            <person name="Jueterbock A."/>
            <person name="Mraz A."/>
            <person name="Stam W.T."/>
            <person name="Tice H."/>
            <person name="Bornberg-Bauer E."/>
            <person name="Green P.J."/>
            <person name="Pearson G.A."/>
            <person name="Procaccini G."/>
            <person name="Duarte C.M."/>
            <person name="Schmutz J."/>
            <person name="Reusch T.B.H."/>
            <person name="Van de Peer Y."/>
        </authorList>
    </citation>
    <scope>NUCLEOTIDE SEQUENCE [LARGE SCALE GENOMIC DNA]</scope>
    <source>
        <strain evidence="3">cv. Finnish</strain>
    </source>
</reference>
<dbReference type="Proteomes" id="UP000036987">
    <property type="component" value="Unassembled WGS sequence"/>
</dbReference>
<dbReference type="InterPro" id="IPR030700">
    <property type="entry name" value="N-end_Aminoacyl_Trfase"/>
</dbReference>
<protein>
    <recommendedName>
        <fullName evidence="1">N-end aminoacyl transferase N-terminal domain-containing protein</fullName>
    </recommendedName>
</protein>
<name>A0A0K9NMQ4_ZOSMR</name>
<dbReference type="GO" id="GO:0004057">
    <property type="term" value="F:arginyl-tRNA--protein transferase activity"/>
    <property type="evidence" value="ECO:0007669"/>
    <property type="project" value="InterPro"/>
</dbReference>
<comment type="caution">
    <text evidence="2">The sequence shown here is derived from an EMBL/GenBank/DDBJ whole genome shotgun (WGS) entry which is preliminary data.</text>
</comment>
<dbReference type="OrthoDB" id="74183at2759"/>
<dbReference type="PANTHER" id="PTHR21367">
    <property type="entry name" value="ARGININE-TRNA-PROTEIN TRANSFERASE 1"/>
    <property type="match status" value="1"/>
</dbReference>